<dbReference type="GeneID" id="89936592"/>
<protein>
    <recommendedName>
        <fullName evidence="3">Protein kinase domain-containing protein</fullName>
    </recommendedName>
</protein>
<proteinExistence type="predicted"/>
<comment type="caution">
    <text evidence="1">The sequence shown here is derived from an EMBL/GenBank/DDBJ whole genome shotgun (WGS) entry which is preliminary data.</text>
</comment>
<organism evidence="1 2">
    <name type="scientific">Canariomyces notabilis</name>
    <dbReference type="NCBI Taxonomy" id="2074819"/>
    <lineage>
        <taxon>Eukaryota</taxon>
        <taxon>Fungi</taxon>
        <taxon>Dikarya</taxon>
        <taxon>Ascomycota</taxon>
        <taxon>Pezizomycotina</taxon>
        <taxon>Sordariomycetes</taxon>
        <taxon>Sordariomycetidae</taxon>
        <taxon>Sordariales</taxon>
        <taxon>Chaetomiaceae</taxon>
        <taxon>Canariomyces</taxon>
    </lineage>
</organism>
<keyword evidence="2" id="KW-1185">Reference proteome</keyword>
<gene>
    <name evidence="1" type="ORF">N656DRAFT_720766</name>
</gene>
<dbReference type="EMBL" id="MU853382">
    <property type="protein sequence ID" value="KAK4107106.1"/>
    <property type="molecule type" value="Genomic_DNA"/>
</dbReference>
<dbReference type="Proteomes" id="UP001302812">
    <property type="component" value="Unassembled WGS sequence"/>
</dbReference>
<evidence type="ECO:0000313" key="2">
    <source>
        <dbReference type="Proteomes" id="UP001302812"/>
    </source>
</evidence>
<evidence type="ECO:0000313" key="1">
    <source>
        <dbReference type="EMBL" id="KAK4107106.1"/>
    </source>
</evidence>
<name>A0AAN6QCM3_9PEZI</name>
<dbReference type="AlphaFoldDB" id="A0AAN6QCM3"/>
<evidence type="ECO:0008006" key="3">
    <source>
        <dbReference type="Google" id="ProtNLM"/>
    </source>
</evidence>
<dbReference type="InterPro" id="IPR011009">
    <property type="entry name" value="Kinase-like_dom_sf"/>
</dbReference>
<dbReference type="RefSeq" id="XP_064664676.1">
    <property type="nucleotide sequence ID" value="XM_064812467.1"/>
</dbReference>
<sequence>MDTDDELLLQNDGPPLEFRLRTRLVVAEKAELLVGTVYRLELKRPPLFIALIRRFASLCPWARAHWPEWFLPPTVILKKRKTGWEAEFETEKQAYDVLKPIQGTIVPHFYGEAVYDGSPALVLSPIEGESLTHLWLDLPEQVLEQQLEKALGALTSYGVHYTDMKLDNFMMLNNGRLMVFDLEQVKLGSTRNWEKSPNRANVGSIMRVLKMRRQHFNRQQARGGPAWTRPRG</sequence>
<dbReference type="SUPFAM" id="SSF56112">
    <property type="entry name" value="Protein kinase-like (PK-like)"/>
    <property type="match status" value="1"/>
</dbReference>
<reference evidence="1" key="2">
    <citation type="submission" date="2023-05" db="EMBL/GenBank/DDBJ databases">
        <authorList>
            <consortium name="Lawrence Berkeley National Laboratory"/>
            <person name="Steindorff A."/>
            <person name="Hensen N."/>
            <person name="Bonometti L."/>
            <person name="Westerberg I."/>
            <person name="Brannstrom I.O."/>
            <person name="Guillou S."/>
            <person name="Cros-Aarteil S."/>
            <person name="Calhoun S."/>
            <person name="Haridas S."/>
            <person name="Kuo A."/>
            <person name="Mondo S."/>
            <person name="Pangilinan J."/>
            <person name="Riley R."/>
            <person name="Labutti K."/>
            <person name="Andreopoulos B."/>
            <person name="Lipzen A."/>
            <person name="Chen C."/>
            <person name="Yanf M."/>
            <person name="Daum C."/>
            <person name="Ng V."/>
            <person name="Clum A."/>
            <person name="Ohm R."/>
            <person name="Martin F."/>
            <person name="Silar P."/>
            <person name="Natvig D."/>
            <person name="Lalanne C."/>
            <person name="Gautier V."/>
            <person name="Ament-Velasquez S.L."/>
            <person name="Kruys A."/>
            <person name="Hutchinson M.I."/>
            <person name="Powell A.J."/>
            <person name="Barry K."/>
            <person name="Miller A.N."/>
            <person name="Grigoriev I.V."/>
            <person name="Debuchy R."/>
            <person name="Gladieux P."/>
            <person name="Thoren M.H."/>
            <person name="Johannesson H."/>
        </authorList>
    </citation>
    <scope>NUCLEOTIDE SEQUENCE</scope>
    <source>
        <strain evidence="1">CBS 508.74</strain>
    </source>
</reference>
<accession>A0AAN6QCM3</accession>
<reference evidence="1" key="1">
    <citation type="journal article" date="2023" name="Mol. Phylogenet. Evol.">
        <title>Genome-scale phylogeny and comparative genomics of the fungal order Sordariales.</title>
        <authorList>
            <person name="Hensen N."/>
            <person name="Bonometti L."/>
            <person name="Westerberg I."/>
            <person name="Brannstrom I.O."/>
            <person name="Guillou S."/>
            <person name="Cros-Aarteil S."/>
            <person name="Calhoun S."/>
            <person name="Haridas S."/>
            <person name="Kuo A."/>
            <person name="Mondo S."/>
            <person name="Pangilinan J."/>
            <person name="Riley R."/>
            <person name="LaButti K."/>
            <person name="Andreopoulos B."/>
            <person name="Lipzen A."/>
            <person name="Chen C."/>
            <person name="Yan M."/>
            <person name="Daum C."/>
            <person name="Ng V."/>
            <person name="Clum A."/>
            <person name="Steindorff A."/>
            <person name="Ohm R.A."/>
            <person name="Martin F."/>
            <person name="Silar P."/>
            <person name="Natvig D.O."/>
            <person name="Lalanne C."/>
            <person name="Gautier V."/>
            <person name="Ament-Velasquez S.L."/>
            <person name="Kruys A."/>
            <person name="Hutchinson M.I."/>
            <person name="Powell A.J."/>
            <person name="Barry K."/>
            <person name="Miller A.N."/>
            <person name="Grigoriev I.V."/>
            <person name="Debuchy R."/>
            <person name="Gladieux P."/>
            <person name="Hiltunen Thoren M."/>
            <person name="Johannesson H."/>
        </authorList>
    </citation>
    <scope>NUCLEOTIDE SEQUENCE</scope>
    <source>
        <strain evidence="1">CBS 508.74</strain>
    </source>
</reference>